<name>A0A0E9LSU3_9BACT</name>
<evidence type="ECO:0000313" key="2">
    <source>
        <dbReference type="Proteomes" id="UP000032900"/>
    </source>
</evidence>
<dbReference type="Proteomes" id="UP000032900">
    <property type="component" value="Unassembled WGS sequence"/>
</dbReference>
<gene>
    <name evidence="1" type="ORF">JCM15548_1409</name>
</gene>
<dbReference type="AlphaFoldDB" id="A0A0E9LSU3"/>
<protein>
    <recommendedName>
        <fullName evidence="3">Helix-turn-helix domain-containing protein</fullName>
    </recommendedName>
</protein>
<evidence type="ECO:0000313" key="1">
    <source>
        <dbReference type="EMBL" id="GAO28329.1"/>
    </source>
</evidence>
<reference evidence="1 2" key="1">
    <citation type="journal article" date="2015" name="Microbes Environ.">
        <title>Distribution and evolution of nitrogen fixation genes in the phylum bacteroidetes.</title>
        <authorList>
            <person name="Inoue J."/>
            <person name="Oshima K."/>
            <person name="Suda W."/>
            <person name="Sakamoto M."/>
            <person name="Iino T."/>
            <person name="Noda S."/>
            <person name="Hongoh Y."/>
            <person name="Hattori M."/>
            <person name="Ohkuma M."/>
        </authorList>
    </citation>
    <scope>NUCLEOTIDE SEQUENCE [LARGE SCALE GENOMIC DNA]</scope>
    <source>
        <strain evidence="1">JCM 15548</strain>
    </source>
</reference>
<organism evidence="1 2">
    <name type="scientific">Geofilum rubicundum JCM 15548</name>
    <dbReference type="NCBI Taxonomy" id="1236989"/>
    <lineage>
        <taxon>Bacteria</taxon>
        <taxon>Pseudomonadati</taxon>
        <taxon>Bacteroidota</taxon>
        <taxon>Bacteroidia</taxon>
        <taxon>Marinilabiliales</taxon>
        <taxon>Marinilabiliaceae</taxon>
        <taxon>Geofilum</taxon>
    </lineage>
</organism>
<keyword evidence="2" id="KW-1185">Reference proteome</keyword>
<accession>A0A0E9LSU3</accession>
<dbReference type="EMBL" id="BAZW01000002">
    <property type="protein sequence ID" value="GAO28329.1"/>
    <property type="molecule type" value="Genomic_DNA"/>
</dbReference>
<comment type="caution">
    <text evidence="1">The sequence shown here is derived from an EMBL/GenBank/DDBJ whole genome shotgun (WGS) entry which is preliminary data.</text>
</comment>
<evidence type="ECO:0008006" key="3">
    <source>
        <dbReference type="Google" id="ProtNLM"/>
    </source>
</evidence>
<proteinExistence type="predicted"/>
<sequence length="114" mass="13203">MKLDFNFKSKIMECEIIYKVSQSDLRKVIAEFVTEEQGKVFDRFYNVMVDAKTVANIHGTTARTIIRHVKSGTLAAEPTDGKVYKFRLSEVLKFDFQKVKYQKHGGRTYSRGED</sequence>